<dbReference type="InterPro" id="IPR015797">
    <property type="entry name" value="NUDIX_hydrolase-like_dom_sf"/>
</dbReference>
<dbReference type="GO" id="GO:0046872">
    <property type="term" value="F:metal ion binding"/>
    <property type="evidence" value="ECO:0007669"/>
    <property type="project" value="UniProtKB-KW"/>
</dbReference>
<keyword evidence="9" id="KW-1185">Reference proteome</keyword>
<evidence type="ECO:0000256" key="5">
    <source>
        <dbReference type="ARBA" id="ARBA00022842"/>
    </source>
</evidence>
<evidence type="ECO:0000256" key="3">
    <source>
        <dbReference type="ARBA" id="ARBA00022723"/>
    </source>
</evidence>
<dbReference type="SUPFAM" id="SSF55811">
    <property type="entry name" value="Nudix"/>
    <property type="match status" value="1"/>
</dbReference>
<keyword evidence="3" id="KW-0479">Metal-binding</keyword>
<reference evidence="8 9" key="1">
    <citation type="submission" date="2019-07" db="EMBL/GenBank/DDBJ databases">
        <title>Novel species isolated from glacier.</title>
        <authorList>
            <person name="Liu Q."/>
            <person name="Xin Y.-H."/>
        </authorList>
    </citation>
    <scope>NUCLEOTIDE SEQUENCE [LARGE SCALE GENOMIC DNA]</scope>
    <source>
        <strain evidence="8 9">LB1R16</strain>
    </source>
</reference>
<feature type="domain" description="Nudix hydrolase" evidence="7">
    <location>
        <begin position="3"/>
        <end position="198"/>
    </location>
</feature>
<evidence type="ECO:0000256" key="6">
    <source>
        <dbReference type="ARBA" id="ARBA00023211"/>
    </source>
</evidence>
<dbReference type="AlphaFoldDB" id="A0A552UIM0"/>
<comment type="cofactor">
    <cofactor evidence="2">
        <name>Mg(2+)</name>
        <dbReference type="ChEBI" id="CHEBI:18420"/>
    </cofactor>
</comment>
<dbReference type="PROSITE" id="PS51462">
    <property type="entry name" value="NUDIX"/>
    <property type="match status" value="1"/>
</dbReference>
<dbReference type="Gene3D" id="3.90.79.10">
    <property type="entry name" value="Nucleoside Triphosphate Pyrophosphohydrolase"/>
    <property type="match status" value="1"/>
</dbReference>
<dbReference type="Proteomes" id="UP000317894">
    <property type="component" value="Unassembled WGS sequence"/>
</dbReference>
<organism evidence="8 9">
    <name type="scientific">Glacieibacterium frigidum</name>
    <dbReference type="NCBI Taxonomy" id="2593303"/>
    <lineage>
        <taxon>Bacteria</taxon>
        <taxon>Pseudomonadati</taxon>
        <taxon>Pseudomonadota</taxon>
        <taxon>Alphaproteobacteria</taxon>
        <taxon>Sphingomonadales</taxon>
        <taxon>Sphingosinicellaceae</taxon>
        <taxon>Glacieibacterium</taxon>
    </lineage>
</organism>
<dbReference type="EMBL" id="VJWA01000001">
    <property type="protein sequence ID" value="TRW18076.1"/>
    <property type="molecule type" value="Genomic_DNA"/>
</dbReference>
<sequence length="254" mass="27104">MSEASPAATVVILREGAGTPELLLTERHGKLGFAGGAMVFPGGKVDDGDLGIARDPELACGFEALADTDAAARIAAAREAFEEVGILLSAGPALDAATVAEWRARFADSSDEAGTYAAFLRACRHRADAARLTPFAHWVPPAGLHRRFDTLFYIAVVPAGTEALIDGTEAVAAHWTTAAAACADTGHTLIFPTRRNLERLAQYDSVVALLATLDRPPTRIEPRIVERDGAQWLTIPEGCDYPVTEERLERSQRG</sequence>
<comment type="caution">
    <text evidence="8">The sequence shown here is derived from an EMBL/GenBank/DDBJ whole genome shotgun (WGS) entry which is preliminary data.</text>
</comment>
<proteinExistence type="predicted"/>
<dbReference type="InterPro" id="IPR000086">
    <property type="entry name" value="NUDIX_hydrolase_dom"/>
</dbReference>
<dbReference type="PANTHER" id="PTHR12318:SF0">
    <property type="entry name" value="ACYL-COENZYME A DIPHOSPHATASE NUDT19"/>
    <property type="match status" value="1"/>
</dbReference>
<accession>A0A552UIM0</accession>
<comment type="cofactor">
    <cofactor evidence="1">
        <name>Mn(2+)</name>
        <dbReference type="ChEBI" id="CHEBI:29035"/>
    </cofactor>
</comment>
<dbReference type="RefSeq" id="WP_144236770.1">
    <property type="nucleotide sequence ID" value="NZ_VJWA01000001.1"/>
</dbReference>
<evidence type="ECO:0000313" key="9">
    <source>
        <dbReference type="Proteomes" id="UP000317894"/>
    </source>
</evidence>
<evidence type="ECO:0000256" key="1">
    <source>
        <dbReference type="ARBA" id="ARBA00001936"/>
    </source>
</evidence>
<name>A0A552UIM0_9SPHN</name>
<evidence type="ECO:0000313" key="8">
    <source>
        <dbReference type="EMBL" id="TRW18076.1"/>
    </source>
</evidence>
<evidence type="ECO:0000256" key="2">
    <source>
        <dbReference type="ARBA" id="ARBA00001946"/>
    </source>
</evidence>
<keyword evidence="4" id="KW-0378">Hydrolase</keyword>
<keyword evidence="6" id="KW-0464">Manganese</keyword>
<evidence type="ECO:0000259" key="7">
    <source>
        <dbReference type="PROSITE" id="PS51462"/>
    </source>
</evidence>
<dbReference type="Pfam" id="PF00293">
    <property type="entry name" value="NUDIX"/>
    <property type="match status" value="1"/>
</dbReference>
<gene>
    <name evidence="8" type="ORF">FMM06_08185</name>
</gene>
<dbReference type="PANTHER" id="PTHR12318">
    <property type="entry name" value="TESTOSTERONE-REGULATED PROTEIN RP2"/>
    <property type="match status" value="1"/>
</dbReference>
<protein>
    <submittedName>
        <fullName evidence="8">NUDIX domain-containing protein</fullName>
    </submittedName>
</protein>
<keyword evidence="5" id="KW-0460">Magnesium</keyword>
<dbReference type="GO" id="GO:0016818">
    <property type="term" value="F:hydrolase activity, acting on acid anhydrides, in phosphorus-containing anhydrides"/>
    <property type="evidence" value="ECO:0007669"/>
    <property type="project" value="InterPro"/>
</dbReference>
<evidence type="ECO:0000256" key="4">
    <source>
        <dbReference type="ARBA" id="ARBA00022801"/>
    </source>
</evidence>
<dbReference type="OrthoDB" id="7183442at2"/>
<dbReference type="InterPro" id="IPR039121">
    <property type="entry name" value="NUDT19"/>
</dbReference>